<accession>K1SYR8</accession>
<name>K1SYR8_9ZZZZ</name>
<proteinExistence type="predicted"/>
<keyword evidence="1" id="KW-0808">Transferase</keyword>
<gene>
    <name evidence="1" type="ORF">LEA_16882</name>
</gene>
<dbReference type="GO" id="GO:0016301">
    <property type="term" value="F:kinase activity"/>
    <property type="evidence" value="ECO:0007669"/>
    <property type="project" value="UniProtKB-KW"/>
</dbReference>
<organism evidence="1">
    <name type="scientific">human gut metagenome</name>
    <dbReference type="NCBI Taxonomy" id="408170"/>
    <lineage>
        <taxon>unclassified sequences</taxon>
        <taxon>metagenomes</taxon>
        <taxon>organismal metagenomes</taxon>
    </lineage>
</organism>
<keyword evidence="1" id="KW-0418">Kinase</keyword>
<comment type="caution">
    <text evidence="1">The sequence shown here is derived from an EMBL/GenBank/DDBJ whole genome shotgun (WGS) entry which is preliminary data.</text>
</comment>
<dbReference type="EMBL" id="AJWY01011545">
    <property type="protein sequence ID" value="EKC52456.1"/>
    <property type="molecule type" value="Genomic_DNA"/>
</dbReference>
<evidence type="ECO:0000313" key="1">
    <source>
        <dbReference type="EMBL" id="EKC52456.1"/>
    </source>
</evidence>
<reference evidence="1" key="1">
    <citation type="journal article" date="2013" name="Environ. Microbiol.">
        <title>Microbiota from the distal guts of lean and obese adolescents exhibit partial functional redundancy besides clear differences in community structure.</title>
        <authorList>
            <person name="Ferrer M."/>
            <person name="Ruiz A."/>
            <person name="Lanza F."/>
            <person name="Haange S.B."/>
            <person name="Oberbach A."/>
            <person name="Till H."/>
            <person name="Bargiela R."/>
            <person name="Campoy C."/>
            <person name="Segura M.T."/>
            <person name="Richter M."/>
            <person name="von Bergen M."/>
            <person name="Seifert J."/>
            <person name="Suarez A."/>
        </authorList>
    </citation>
    <scope>NUCLEOTIDE SEQUENCE</scope>
</reference>
<dbReference type="Gene3D" id="3.30.420.40">
    <property type="match status" value="1"/>
</dbReference>
<sequence length="223" mass="24599">MGLLNTNIWQDHDSELARISYSARMLYLLRGAICLDRMELAKRLGVTWPTASNTAEKLQKIGALRTVAQEAVSETGSGKSSYSLMVNPDYGYFVGISIGSSEIKLVVLDFNFDPLSKVSLQDYLCFYAESEGNPVVFDWRKYLMQSDATTNGYIKIPTPESAERFSATINQIVNGLIAADINQQNQSPSTAKHLLGIGFAFTGAVDVENKQSPNHLICHFCEA</sequence>
<protein>
    <submittedName>
        <fullName evidence="1">Transcriptional regulator, glucose kinase</fullName>
    </submittedName>
</protein>
<dbReference type="AlphaFoldDB" id="K1SYR8"/>